<feature type="transmembrane region" description="Helical" evidence="3">
    <location>
        <begin position="341"/>
        <end position="358"/>
    </location>
</feature>
<keyword evidence="3" id="KW-0812">Transmembrane</keyword>
<dbReference type="PANTHER" id="PTHR38434:SF1">
    <property type="entry name" value="BLL2549 PROTEIN"/>
    <property type="match status" value="1"/>
</dbReference>
<dbReference type="AlphaFoldDB" id="A0A1G7LPU1"/>
<feature type="transmembrane region" description="Helical" evidence="3">
    <location>
        <begin position="207"/>
        <end position="226"/>
    </location>
</feature>
<dbReference type="EMBL" id="LT629690">
    <property type="protein sequence ID" value="SDF51548.1"/>
    <property type="molecule type" value="Genomic_DNA"/>
</dbReference>
<feature type="compositionally biased region" description="Pro residues" evidence="2">
    <location>
        <begin position="104"/>
        <end position="119"/>
    </location>
</feature>
<sequence length="984" mass="108514">MESFVVIVAAAFLLFIVMVIWAISRIATLRGTQDKVQQLENEVNRLGRHLASLETHITQTAAKASPREEPAPKPSLLTETVAPISPPPPPRRTITPPLSAPIAPQRPTPPPPVRVPQPQPVRLETPAAEPIPSPKRSISLEERLGQNWLNKLGIVTLVTGLALLLGYQLRTLGPLGKSIMGILLSVAILATGLLLERRERYRIFARAAIGGGWALLFFVTFALFHIPAMQVLHSQAIDLVLMLTVATAMVLHSLRYRSQVVTSLAFLLGFFTVAISHVTVFSLVAGAILAAGLVAVAFRERWFVMVLGGLTAVYLTHFIWLQRVLPDGAQPGHTFPQFLPSAALLLFYWLLFRAFYILRVPDNERDRACATINVLLNSAGLLTLLKYQSSHPEWAFYGLLALGAAELVMAFLARRRHHDAFVTLSCIGSLFLLASIPFHFAGASWPLAWLLEAEMLFITGLALRETVFRRLGLLSAFAAIGQLFVQCAAPIFEARQLAPDANHHAALAMVFGCAAFVTWFNAEYAVRRWPSVSQHNIDRNALRVLSYLATLCAAVALWMPLAGAWTILSWLALTLSLALVADRLRSADLAQQSELLGLATLARMAIINFAQWSHFSHTTNTLILLSSSALLYLHMRRRQPSHLVQLSQIEAVYAWPATTLLATLAWYALQPAAIGIAWCVLGVTLLELGLATRKAFFRQQGFVLLTASFVRLFFINIALAPAPRAYTMLPLAAIFAYVYQRMYSREQQNPTDRMAGEAHAWFALTTVATLLYVTLRPEWVSIGGALLAVTLLALARMLRRPLFTAQAITMILLTAARTLAFNIISAEPLSAHGTEGRIFTVGITCALLFAALPIAFSLRKQQAEASTEQPAWMQPMHHPEQLFFFAPLTLLFAWIPMQLRAGMITVGWSTLGLLTFLVALAVKERSFRLAGLGVLLVGLGKIVVIDIWNAAPMDRYITLIVMGAALLLVSFLYSRYRETILELL</sequence>
<evidence type="ECO:0000256" key="2">
    <source>
        <dbReference type="SAM" id="MobiDB-lite"/>
    </source>
</evidence>
<keyword evidence="5" id="KW-1185">Reference proteome</keyword>
<feature type="transmembrane region" description="Helical" evidence="3">
    <location>
        <begin position="148"/>
        <end position="169"/>
    </location>
</feature>
<feature type="transmembrane region" description="Helical" evidence="3">
    <location>
        <begin position="838"/>
        <end position="858"/>
    </location>
</feature>
<reference evidence="4 5" key="1">
    <citation type="submission" date="2016-10" db="EMBL/GenBank/DDBJ databases">
        <authorList>
            <person name="de Groot N.N."/>
        </authorList>
    </citation>
    <scope>NUCLEOTIDE SEQUENCE [LARGE SCALE GENOMIC DNA]</scope>
    <source>
        <strain evidence="4 5">GAS232</strain>
    </source>
</reference>
<feature type="transmembrane region" description="Helical" evidence="3">
    <location>
        <begin position="807"/>
        <end position="826"/>
    </location>
</feature>
<feature type="transmembrane region" description="Helical" evidence="3">
    <location>
        <begin position="447"/>
        <end position="464"/>
    </location>
</feature>
<name>A0A1G7LPU1_9BACT</name>
<feature type="transmembrane region" description="Helical" evidence="3">
    <location>
        <begin position="232"/>
        <end position="251"/>
    </location>
</feature>
<feature type="transmembrane region" description="Helical" evidence="3">
    <location>
        <begin position="6"/>
        <end position="23"/>
    </location>
</feature>
<gene>
    <name evidence="4" type="ORF">SAMN05444167_2597</name>
</gene>
<organism evidence="4 5">
    <name type="scientific">Terriglobus roseus</name>
    <dbReference type="NCBI Taxonomy" id="392734"/>
    <lineage>
        <taxon>Bacteria</taxon>
        <taxon>Pseudomonadati</taxon>
        <taxon>Acidobacteriota</taxon>
        <taxon>Terriglobia</taxon>
        <taxon>Terriglobales</taxon>
        <taxon>Acidobacteriaceae</taxon>
        <taxon>Terriglobus</taxon>
    </lineage>
</organism>
<feature type="transmembrane region" description="Helical" evidence="3">
    <location>
        <begin position="903"/>
        <end position="922"/>
    </location>
</feature>
<feature type="transmembrane region" description="Helical" evidence="3">
    <location>
        <begin position="394"/>
        <end position="413"/>
    </location>
</feature>
<dbReference type="Proteomes" id="UP000182427">
    <property type="component" value="Chromosome I"/>
</dbReference>
<feature type="transmembrane region" description="Helical" evidence="3">
    <location>
        <begin position="779"/>
        <end position="795"/>
    </location>
</feature>
<feature type="transmembrane region" description="Helical" evidence="3">
    <location>
        <begin position="702"/>
        <end position="719"/>
    </location>
</feature>
<feature type="transmembrane region" description="Helical" evidence="3">
    <location>
        <begin position="471"/>
        <end position="492"/>
    </location>
</feature>
<feature type="transmembrane region" description="Helical" evidence="3">
    <location>
        <begin position="672"/>
        <end position="690"/>
    </location>
</feature>
<feature type="coiled-coil region" evidence="1">
    <location>
        <begin position="29"/>
        <end position="56"/>
    </location>
</feature>
<feature type="transmembrane region" description="Helical" evidence="3">
    <location>
        <begin position="175"/>
        <end position="195"/>
    </location>
</feature>
<feature type="transmembrane region" description="Helical" evidence="3">
    <location>
        <begin position="541"/>
        <end position="558"/>
    </location>
</feature>
<feature type="transmembrane region" description="Helical" evidence="3">
    <location>
        <begin position="303"/>
        <end position="321"/>
    </location>
</feature>
<protein>
    <submittedName>
        <fullName evidence="4">Uncharacterized membrane protein</fullName>
    </submittedName>
</protein>
<evidence type="ECO:0000313" key="4">
    <source>
        <dbReference type="EMBL" id="SDF51548.1"/>
    </source>
</evidence>
<dbReference type="Pfam" id="PF10101">
    <property type="entry name" value="DUF2339"/>
    <property type="match status" value="2"/>
</dbReference>
<evidence type="ECO:0000313" key="5">
    <source>
        <dbReference type="Proteomes" id="UP000182427"/>
    </source>
</evidence>
<feature type="transmembrane region" description="Helical" evidence="3">
    <location>
        <begin position="504"/>
        <end position="520"/>
    </location>
</feature>
<dbReference type="InterPro" id="IPR019286">
    <property type="entry name" value="DUF2339_TM"/>
</dbReference>
<feature type="transmembrane region" description="Helical" evidence="3">
    <location>
        <begin position="420"/>
        <end position="441"/>
    </location>
</feature>
<feature type="transmembrane region" description="Helical" evidence="3">
    <location>
        <begin position="929"/>
        <end position="950"/>
    </location>
</feature>
<feature type="transmembrane region" description="Helical" evidence="3">
    <location>
        <begin position="879"/>
        <end position="897"/>
    </location>
</feature>
<keyword evidence="3" id="KW-0472">Membrane</keyword>
<dbReference type="RefSeq" id="WP_156785117.1">
    <property type="nucleotide sequence ID" value="NZ_LT629690.1"/>
</dbReference>
<feature type="transmembrane region" description="Helical" evidence="3">
    <location>
        <begin position="956"/>
        <end position="974"/>
    </location>
</feature>
<proteinExistence type="predicted"/>
<evidence type="ECO:0000256" key="1">
    <source>
        <dbReference type="SAM" id="Coils"/>
    </source>
</evidence>
<keyword evidence="1" id="KW-0175">Coiled coil</keyword>
<accession>A0A1G7LPU1</accession>
<dbReference type="PANTHER" id="PTHR38434">
    <property type="entry name" value="BLL2549 PROTEIN"/>
    <property type="match status" value="1"/>
</dbReference>
<keyword evidence="3" id="KW-1133">Transmembrane helix</keyword>
<evidence type="ECO:0000256" key="3">
    <source>
        <dbReference type="SAM" id="Phobius"/>
    </source>
</evidence>
<dbReference type="OrthoDB" id="100775at2"/>
<feature type="region of interest" description="Disordered" evidence="2">
    <location>
        <begin position="59"/>
        <end position="119"/>
    </location>
</feature>